<dbReference type="InterPro" id="IPR005665">
    <property type="entry name" value="SecF_bac"/>
</dbReference>
<comment type="caution">
    <text evidence="11">The sequence shown here is derived from an EMBL/GenBank/DDBJ whole genome shotgun (WGS) entry which is preliminary data.</text>
</comment>
<dbReference type="PANTHER" id="PTHR30081">
    <property type="entry name" value="PROTEIN-EXPORT MEMBRANE PROTEIN SEC"/>
    <property type="match status" value="1"/>
</dbReference>
<comment type="subunit">
    <text evidence="9">Forms a complex with SecD. Part of the essential Sec protein translocation apparatus which comprises SecA, SecYEG and auxiliary proteins SecDF. Other proteins may also be involved.</text>
</comment>
<dbReference type="EMBL" id="JAIQ01000146">
    <property type="protein sequence ID" value="KLD97588.1"/>
    <property type="molecule type" value="Genomic_DNA"/>
</dbReference>
<dbReference type="Gene3D" id="1.20.1640.10">
    <property type="entry name" value="Multidrug efflux transporter AcrB transmembrane domain"/>
    <property type="match status" value="1"/>
</dbReference>
<keyword evidence="2 9" id="KW-0813">Transport</keyword>
<dbReference type="GO" id="GO:0005886">
    <property type="term" value="C:plasma membrane"/>
    <property type="evidence" value="ECO:0007669"/>
    <property type="project" value="UniProtKB-SubCell"/>
</dbReference>
<evidence type="ECO:0000313" key="12">
    <source>
        <dbReference type="Proteomes" id="UP000035514"/>
    </source>
</evidence>
<sequence length="322" mass="36574">MEIFNQKKIYDFMGKKWPFLIFSTILMIISLVLVFTRGFNFGIDFVGGTIVQVKYDQTAPIEKIREVLKDTKYASAIVTEFGSTEEVTIRITGSSSDLTHDISDEMNKILVPTGNFEIRKIDMVGSKVGAELREKGVMSLILALAAILIYIGWRFEWRFAIASILGLIHDIIITLGLLSLFKVDINLDMIAAILTLIGYTINDTIIVNDRIREQVQITKEKDLDKIINESVSRTLSRTVLTSLSTLFVVTTMLIFGGEIIYSFSFTLFVGIIIGTYSSIYFVSSFLKFFGFSVDDYRDKEAEKIKRKKDKEKLRSMYEQGTI</sequence>
<feature type="transmembrane region" description="Helical" evidence="9">
    <location>
        <begin position="159"/>
        <end position="181"/>
    </location>
</feature>
<feature type="transmembrane region" description="Helical" evidence="9">
    <location>
        <begin position="17"/>
        <end position="35"/>
    </location>
</feature>
<comment type="subcellular location">
    <subcellularLocation>
        <location evidence="1 9">Cell membrane</location>
        <topology evidence="1 9">Multi-pass membrane protein</topology>
    </subcellularLocation>
</comment>
<dbReference type="InterPro" id="IPR022646">
    <property type="entry name" value="SecD/SecF_CS"/>
</dbReference>
<dbReference type="GO" id="GO:0043952">
    <property type="term" value="P:protein transport by the Sec complex"/>
    <property type="evidence" value="ECO:0007669"/>
    <property type="project" value="UniProtKB-UniRule"/>
</dbReference>
<evidence type="ECO:0000256" key="4">
    <source>
        <dbReference type="ARBA" id="ARBA00022692"/>
    </source>
</evidence>
<comment type="caution">
    <text evidence="9">Lacks conserved residue(s) required for the propagation of feature annotation.</text>
</comment>
<dbReference type="HAMAP" id="MF_01464_B">
    <property type="entry name" value="SecF_B"/>
    <property type="match status" value="1"/>
</dbReference>
<keyword evidence="5 9" id="KW-0653">Protein transport</keyword>
<dbReference type="PRINTS" id="PR01755">
    <property type="entry name" value="SECFTRNLCASE"/>
</dbReference>
<keyword evidence="6 9" id="KW-1133">Transmembrane helix</keyword>
<dbReference type="Pfam" id="PF07549">
    <property type="entry name" value="Sec_GG"/>
    <property type="match status" value="1"/>
</dbReference>
<keyword evidence="4 9" id="KW-0812">Transmembrane</keyword>
<dbReference type="RefSeq" id="WP_020847372.1">
    <property type="nucleotide sequence ID" value="NZ_JAIQ01000146.1"/>
</dbReference>
<accession>A0A0G9JTH2</accession>
<evidence type="ECO:0000256" key="8">
    <source>
        <dbReference type="ARBA" id="ARBA00023136"/>
    </source>
</evidence>
<feature type="transmembrane region" description="Helical" evidence="9">
    <location>
        <begin position="239"/>
        <end position="261"/>
    </location>
</feature>
<dbReference type="SUPFAM" id="SSF82866">
    <property type="entry name" value="Multidrug efflux transporter AcrB transmembrane domain"/>
    <property type="match status" value="1"/>
</dbReference>
<name>A0A0G9JTH2_9BACT</name>
<dbReference type="NCBIfam" id="TIGR00916">
    <property type="entry name" value="2A0604s01"/>
    <property type="match status" value="1"/>
</dbReference>
<comment type="function">
    <text evidence="9">Part of the Sec protein translocase complex. Interacts with the SecYEG preprotein conducting channel. SecDF uses the proton motive force (PMF) to complete protein translocation after the ATP-dependent function of SecA.</text>
</comment>
<feature type="domain" description="Protein export membrane protein SecD/SecF C-terminal" evidence="10">
    <location>
        <begin position="114"/>
        <end position="289"/>
    </location>
</feature>
<evidence type="ECO:0000256" key="7">
    <source>
        <dbReference type="ARBA" id="ARBA00023010"/>
    </source>
</evidence>
<dbReference type="InterPro" id="IPR022813">
    <property type="entry name" value="SecD/SecF_arch_bac"/>
</dbReference>
<gene>
    <name evidence="9 11" type="primary">secF</name>
    <name evidence="11" type="ORF">AA20_10850</name>
</gene>
<dbReference type="AlphaFoldDB" id="A0A0G9JTH2"/>
<evidence type="ECO:0000313" key="11">
    <source>
        <dbReference type="EMBL" id="KLD97588.1"/>
    </source>
</evidence>
<keyword evidence="3 9" id="KW-1003">Cell membrane</keyword>
<evidence type="ECO:0000256" key="5">
    <source>
        <dbReference type="ARBA" id="ARBA00022927"/>
    </source>
</evidence>
<evidence type="ECO:0000259" key="10">
    <source>
        <dbReference type="Pfam" id="PF02355"/>
    </source>
</evidence>
<evidence type="ECO:0000256" key="9">
    <source>
        <dbReference type="HAMAP-Rule" id="MF_01464"/>
    </source>
</evidence>
<evidence type="ECO:0000256" key="1">
    <source>
        <dbReference type="ARBA" id="ARBA00004651"/>
    </source>
</evidence>
<dbReference type="PATRIC" id="fig|1447256.3.peg.2120"/>
<dbReference type="Proteomes" id="UP000035514">
    <property type="component" value="Unassembled WGS sequence"/>
</dbReference>
<organism evidence="11 12">
    <name type="scientific">Aliarcobacter butzleri L348</name>
    <dbReference type="NCBI Taxonomy" id="1447256"/>
    <lineage>
        <taxon>Bacteria</taxon>
        <taxon>Pseudomonadati</taxon>
        <taxon>Campylobacterota</taxon>
        <taxon>Epsilonproteobacteria</taxon>
        <taxon>Campylobacterales</taxon>
        <taxon>Arcobacteraceae</taxon>
        <taxon>Aliarcobacter</taxon>
    </lineage>
</organism>
<dbReference type="PANTHER" id="PTHR30081:SF8">
    <property type="entry name" value="PROTEIN TRANSLOCASE SUBUNIT SECF"/>
    <property type="match status" value="1"/>
</dbReference>
<protein>
    <recommendedName>
        <fullName evidence="9">Protein-export membrane protein SecF</fullName>
    </recommendedName>
</protein>
<evidence type="ECO:0000256" key="2">
    <source>
        <dbReference type="ARBA" id="ARBA00022448"/>
    </source>
</evidence>
<evidence type="ECO:0000256" key="3">
    <source>
        <dbReference type="ARBA" id="ARBA00022475"/>
    </source>
</evidence>
<evidence type="ECO:0000256" key="6">
    <source>
        <dbReference type="ARBA" id="ARBA00022989"/>
    </source>
</evidence>
<dbReference type="GO" id="GO:0065002">
    <property type="term" value="P:intracellular protein transmembrane transport"/>
    <property type="evidence" value="ECO:0007669"/>
    <property type="project" value="UniProtKB-UniRule"/>
</dbReference>
<comment type="similarity">
    <text evidence="9">Belongs to the SecD/SecF family. SecF subfamily.</text>
</comment>
<reference evidence="11 12" key="1">
    <citation type="submission" date="2014-01" db="EMBL/GenBank/DDBJ databases">
        <title>Development of a Comparative Genomic Fingerprinting Assay for High Resolution Genotyping of Arcobacter butzleri.</title>
        <authorList>
            <person name="Webb A.L."/>
            <person name="Inglis G.D."/>
            <person name="Kruczkiewicz P."/>
            <person name="Selinger L.B."/>
            <person name="Taboada E.N."/>
        </authorList>
    </citation>
    <scope>NUCLEOTIDE SEQUENCE [LARGE SCALE GENOMIC DNA]</scope>
    <source>
        <strain evidence="11 12">L348</strain>
    </source>
</reference>
<dbReference type="InterPro" id="IPR022645">
    <property type="entry name" value="SecD/SecF_bac"/>
</dbReference>
<dbReference type="InterPro" id="IPR055344">
    <property type="entry name" value="SecD_SecF_C_bact"/>
</dbReference>
<feature type="transmembrane region" description="Helical" evidence="9">
    <location>
        <begin position="267"/>
        <end position="289"/>
    </location>
</feature>
<keyword evidence="8 9" id="KW-0472">Membrane</keyword>
<proteinExistence type="inferred from homology"/>
<feature type="transmembrane region" description="Helical" evidence="9">
    <location>
        <begin position="136"/>
        <end position="153"/>
    </location>
</feature>
<dbReference type="Pfam" id="PF02355">
    <property type="entry name" value="SecD_SecF_C"/>
    <property type="match status" value="1"/>
</dbReference>
<dbReference type="GO" id="GO:0006605">
    <property type="term" value="P:protein targeting"/>
    <property type="evidence" value="ECO:0007669"/>
    <property type="project" value="UniProtKB-UniRule"/>
</dbReference>
<dbReference type="NCBIfam" id="TIGR00966">
    <property type="entry name" value="transloc_SecF"/>
    <property type="match status" value="1"/>
</dbReference>
<dbReference type="GO" id="GO:0015450">
    <property type="term" value="F:protein-transporting ATPase activity"/>
    <property type="evidence" value="ECO:0007669"/>
    <property type="project" value="InterPro"/>
</dbReference>
<dbReference type="InterPro" id="IPR048634">
    <property type="entry name" value="SecD_SecF_C"/>
</dbReference>
<keyword evidence="7 9" id="KW-0811">Translocation</keyword>